<reference evidence="2 3" key="1">
    <citation type="submission" date="2024-01" db="EMBL/GenBank/DDBJ databases">
        <title>The complete chloroplast genome sequence of Lithospermum erythrorhizon: insights into the phylogenetic relationship among Boraginaceae species and the maternal lineages of purple gromwells.</title>
        <authorList>
            <person name="Okada T."/>
            <person name="Watanabe K."/>
        </authorList>
    </citation>
    <scope>NUCLEOTIDE SEQUENCE [LARGE SCALE GENOMIC DNA]</scope>
</reference>
<accession>A0AAV3RLM6</accession>
<dbReference type="EMBL" id="BAABME010009455">
    <property type="protein sequence ID" value="GAA0175197.1"/>
    <property type="molecule type" value="Genomic_DNA"/>
</dbReference>
<keyword evidence="3" id="KW-1185">Reference proteome</keyword>
<evidence type="ECO:0000256" key="1">
    <source>
        <dbReference type="SAM" id="MobiDB-lite"/>
    </source>
</evidence>
<feature type="compositionally biased region" description="Polar residues" evidence="1">
    <location>
        <begin position="1"/>
        <end position="21"/>
    </location>
</feature>
<name>A0AAV3RLM6_LITER</name>
<protein>
    <submittedName>
        <fullName evidence="2">Uncharacterized protein</fullName>
    </submittedName>
</protein>
<dbReference type="Proteomes" id="UP001454036">
    <property type="component" value="Unassembled WGS sequence"/>
</dbReference>
<organism evidence="2 3">
    <name type="scientific">Lithospermum erythrorhizon</name>
    <name type="common">Purple gromwell</name>
    <name type="synonym">Lithospermum officinale var. erythrorhizon</name>
    <dbReference type="NCBI Taxonomy" id="34254"/>
    <lineage>
        <taxon>Eukaryota</taxon>
        <taxon>Viridiplantae</taxon>
        <taxon>Streptophyta</taxon>
        <taxon>Embryophyta</taxon>
        <taxon>Tracheophyta</taxon>
        <taxon>Spermatophyta</taxon>
        <taxon>Magnoliopsida</taxon>
        <taxon>eudicotyledons</taxon>
        <taxon>Gunneridae</taxon>
        <taxon>Pentapetalae</taxon>
        <taxon>asterids</taxon>
        <taxon>lamiids</taxon>
        <taxon>Boraginales</taxon>
        <taxon>Boraginaceae</taxon>
        <taxon>Boraginoideae</taxon>
        <taxon>Lithospermeae</taxon>
        <taxon>Lithospermum</taxon>
    </lineage>
</organism>
<sequence>MVSNGVSTSTDLPIDNTNISTAPPMVIPSSPPVPRTTTLPILHMPPPTIPTSLQRFPYSIIPSLPINSSMPLPPYQSQFATSSPSSSAISPSPPPPPPPFTQLNHAHHYISIKLTNTNHLHWHTQLAPFLEGHDLFGYVYGSIPCPPSHIEDASFYHSQSGI</sequence>
<feature type="region of interest" description="Disordered" evidence="1">
    <location>
        <begin position="1"/>
        <end position="31"/>
    </location>
</feature>
<feature type="compositionally biased region" description="Pro residues" evidence="1">
    <location>
        <begin position="91"/>
        <end position="100"/>
    </location>
</feature>
<gene>
    <name evidence="2" type="ORF">LIER_28424</name>
</gene>
<evidence type="ECO:0000313" key="2">
    <source>
        <dbReference type="EMBL" id="GAA0175197.1"/>
    </source>
</evidence>
<feature type="region of interest" description="Disordered" evidence="1">
    <location>
        <begin position="75"/>
        <end position="101"/>
    </location>
</feature>
<comment type="caution">
    <text evidence="2">The sequence shown here is derived from an EMBL/GenBank/DDBJ whole genome shotgun (WGS) entry which is preliminary data.</text>
</comment>
<proteinExistence type="predicted"/>
<dbReference type="AlphaFoldDB" id="A0AAV3RLM6"/>
<evidence type="ECO:0000313" key="3">
    <source>
        <dbReference type="Proteomes" id="UP001454036"/>
    </source>
</evidence>